<dbReference type="AlphaFoldDB" id="A0A1W1BSH8"/>
<dbReference type="GO" id="GO:0016020">
    <property type="term" value="C:membrane"/>
    <property type="evidence" value="ECO:0007669"/>
    <property type="project" value="InterPro"/>
</dbReference>
<reference evidence="1" key="1">
    <citation type="submission" date="2016-10" db="EMBL/GenBank/DDBJ databases">
        <authorList>
            <person name="de Groot N.N."/>
        </authorList>
    </citation>
    <scope>NUCLEOTIDE SEQUENCE</scope>
</reference>
<dbReference type="PROSITE" id="PS51257">
    <property type="entry name" value="PROKAR_LIPOPROTEIN"/>
    <property type="match status" value="1"/>
</dbReference>
<dbReference type="InterPro" id="IPR015919">
    <property type="entry name" value="Cadherin-like_sf"/>
</dbReference>
<proteinExistence type="predicted"/>
<dbReference type="SUPFAM" id="SSF49313">
    <property type="entry name" value="Cadherin-like"/>
    <property type="match status" value="1"/>
</dbReference>
<protein>
    <submittedName>
        <fullName evidence="1">Uncharacterized protein</fullName>
    </submittedName>
</protein>
<sequence length="725" mass="81734">MTPRLNIIVTLLFAITFFGCGGESDDTTTNNTQTSTIQKLTVPNVNILPIGETRTIQVSSALDNPTFSLENAPSWISINSTSGLIQFNTPQTLNQSYSFKVLASNSKETLTSRTIYGTIKEINQDLYVKYTEPTLKIIEETPASINTVRYGSTLYVPNKLKPQSDAENTWDVINIYYENYGGNIELVIVDGDTKEIKHEYVAKGAWNGMTNLTSKEGNLYMISAYKGKVLVNVYNPKTNITTYDVVKFPDDFKYTPWLRTRIGTDGTLFIKGGYNNPSSEFNDSPRYIEIDTATNTIVSDNGRGEHIGMPSYALNFGADDEYLYFVIGVEGARHKAYSYKRESPHNITLLADGADYTVNISQTAHGVVLGHDGIHEFLYQGTIHAPDGESWRWTTPPWPFPEGTTEDKIHDSLRIRHNVVDEYLPKEPLIIKQNSNPNDSKAELWIQQPNEGTYQQFRFSVKSYKAYLNEILKLPNGKFLISSNAYGPYILYNPTTKKYNEIGSIGLSDYSLLNYTKDDGTKVVYMSGYPRGVLYEYDYNKPWTQQKHTWKPGDPEIDHKEQSLNPRWCGAFGFTGSEVHKVFSSTIGADGYVYFGGQNIRSDNSGGLGWYNPNGNSQNTKDDMGGTWEDFSNYAISDIKAIMGGKYLAISTIPVTDRRLNKPQADNGRLFLFDVFTKKVVKYWDPVADIKRSSGDIVASDGPYARSCKERIYLPNKHVKWCNRL</sequence>
<evidence type="ECO:0000313" key="1">
    <source>
        <dbReference type="EMBL" id="SFV56444.1"/>
    </source>
</evidence>
<organism evidence="1">
    <name type="scientific">hydrothermal vent metagenome</name>
    <dbReference type="NCBI Taxonomy" id="652676"/>
    <lineage>
        <taxon>unclassified sequences</taxon>
        <taxon>metagenomes</taxon>
        <taxon>ecological metagenomes</taxon>
    </lineage>
</organism>
<accession>A0A1W1BSH8</accession>
<dbReference type="EMBL" id="FPHF01000034">
    <property type="protein sequence ID" value="SFV56444.1"/>
    <property type="molecule type" value="Genomic_DNA"/>
</dbReference>
<name>A0A1W1BSH8_9ZZZZ</name>
<gene>
    <name evidence="1" type="ORF">MNB_SM-4-887</name>
</gene>
<dbReference type="GO" id="GO:0005509">
    <property type="term" value="F:calcium ion binding"/>
    <property type="evidence" value="ECO:0007669"/>
    <property type="project" value="InterPro"/>
</dbReference>